<dbReference type="RefSeq" id="WP_214114451.1">
    <property type="nucleotide sequence ID" value="NZ_JAHCTB010000006.1"/>
</dbReference>
<reference evidence="1 2" key="1">
    <citation type="submission" date="2021-05" db="EMBL/GenBank/DDBJ databases">
        <title>Aequorivita echinoideorum JCM 30378 genome.</title>
        <authorList>
            <person name="Zhang H."/>
            <person name="Li C."/>
        </authorList>
    </citation>
    <scope>NUCLEOTIDE SEQUENCE [LARGE SCALE GENOMIC DNA]</scope>
    <source>
        <strain evidence="1 2">JCM30378</strain>
    </source>
</reference>
<comment type="caution">
    <text evidence="1">The sequence shown here is derived from an EMBL/GenBank/DDBJ whole genome shotgun (WGS) entry which is preliminary data.</text>
</comment>
<gene>
    <name evidence="1" type="ORF">KIV10_13000</name>
</gene>
<evidence type="ECO:0000313" key="2">
    <source>
        <dbReference type="Proteomes" id="UP001297092"/>
    </source>
</evidence>
<keyword evidence="2" id="KW-1185">Reference proteome</keyword>
<accession>A0ABS5S7E2</accession>
<proteinExistence type="predicted"/>
<organism evidence="1 2">
    <name type="scientific">Aequorivita echinoideorum</name>
    <dbReference type="NCBI Taxonomy" id="1549647"/>
    <lineage>
        <taxon>Bacteria</taxon>
        <taxon>Pseudomonadati</taxon>
        <taxon>Bacteroidota</taxon>
        <taxon>Flavobacteriia</taxon>
        <taxon>Flavobacteriales</taxon>
        <taxon>Flavobacteriaceae</taxon>
        <taxon>Aequorivita</taxon>
    </lineage>
</organism>
<name>A0ABS5S7E2_9FLAO</name>
<dbReference type="EMBL" id="JAHCTB010000006">
    <property type="protein sequence ID" value="MBT0609099.1"/>
    <property type="molecule type" value="Genomic_DNA"/>
</dbReference>
<dbReference type="Proteomes" id="UP001297092">
    <property type="component" value="Unassembled WGS sequence"/>
</dbReference>
<sequence length="230" mass="26465">MKNILLLAAFSICFYACNDGKKDSLETPSDKIKAVDSTLTTAQWIANANGYEKWKDISEIKFTFNVDRGEKHYERSWMWKPIAGEVMMVNENDTVNYNRNKVMDSIIVKSDGAFINDKYWLLAPFQIAWDEGTSFSEKKDVTAPISGEKMNQLTVVYGNEGGYTPGDAYDFFYDENYMIKEWIYREGNSEKPSMATTWEDYKNFNGIEIATMHKDSTGAFKLYFTNISVK</sequence>
<evidence type="ECO:0000313" key="1">
    <source>
        <dbReference type="EMBL" id="MBT0609099.1"/>
    </source>
</evidence>
<protein>
    <submittedName>
        <fullName evidence="1">Uncharacterized protein</fullName>
    </submittedName>
</protein>